<evidence type="ECO:0000256" key="3">
    <source>
        <dbReference type="ARBA" id="ARBA00023002"/>
    </source>
</evidence>
<evidence type="ECO:0000256" key="2">
    <source>
        <dbReference type="ARBA" id="ARBA00022857"/>
    </source>
</evidence>
<dbReference type="HAMAP" id="MF_01925">
    <property type="entry name" value="P5C_reductase"/>
    <property type="match status" value="1"/>
</dbReference>
<evidence type="ECO:0000313" key="11">
    <source>
        <dbReference type="Proteomes" id="UP000272771"/>
    </source>
</evidence>
<dbReference type="Pfam" id="PF14748">
    <property type="entry name" value="P5CR_dimer"/>
    <property type="match status" value="1"/>
</dbReference>
<dbReference type="PROSITE" id="PS00521">
    <property type="entry name" value="P5CR"/>
    <property type="match status" value="1"/>
</dbReference>
<comment type="function">
    <text evidence="4">Catalyzes the reduction of 1-pyrroline-5-carboxylate (PCA) to L-proline.</text>
</comment>
<evidence type="ECO:0000256" key="1">
    <source>
        <dbReference type="ARBA" id="ARBA00005525"/>
    </source>
</evidence>
<evidence type="ECO:0000256" key="4">
    <source>
        <dbReference type="HAMAP-Rule" id="MF_01925"/>
    </source>
</evidence>
<dbReference type="GO" id="GO:0055129">
    <property type="term" value="P:L-proline biosynthetic process"/>
    <property type="evidence" value="ECO:0007669"/>
    <property type="project" value="UniProtKB-UniRule"/>
</dbReference>
<keyword evidence="2 4" id="KW-0521">NADP</keyword>
<dbReference type="PANTHER" id="PTHR11645:SF0">
    <property type="entry name" value="PYRROLINE-5-CARBOXYLATE REDUCTASE 3"/>
    <property type="match status" value="1"/>
</dbReference>
<name>A0A3S5CAL3_9NEIS</name>
<dbReference type="PANTHER" id="PTHR11645">
    <property type="entry name" value="PYRROLINE-5-CARBOXYLATE REDUCTASE"/>
    <property type="match status" value="1"/>
</dbReference>
<dbReference type="InterPro" id="IPR000304">
    <property type="entry name" value="Pyrroline-COOH_reductase"/>
</dbReference>
<comment type="catalytic activity">
    <reaction evidence="4 7">
        <text>L-proline + NADP(+) = (S)-1-pyrroline-5-carboxylate + NADPH + 2 H(+)</text>
        <dbReference type="Rhea" id="RHEA:14109"/>
        <dbReference type="ChEBI" id="CHEBI:15378"/>
        <dbReference type="ChEBI" id="CHEBI:17388"/>
        <dbReference type="ChEBI" id="CHEBI:57783"/>
        <dbReference type="ChEBI" id="CHEBI:58349"/>
        <dbReference type="ChEBI" id="CHEBI:60039"/>
        <dbReference type="EC" id="1.5.1.2"/>
    </reaction>
</comment>
<evidence type="ECO:0000256" key="6">
    <source>
        <dbReference type="PIRSR" id="PIRSR000193-1"/>
    </source>
</evidence>
<dbReference type="OrthoDB" id="9805754at2"/>
<keyword evidence="4" id="KW-0963">Cytoplasm</keyword>
<keyword evidence="4 7" id="KW-0028">Amino-acid biosynthesis</keyword>
<accession>A0A3S5CAL3</accession>
<keyword evidence="11" id="KW-1185">Reference proteome</keyword>
<feature type="domain" description="Pyrroline-5-carboxylate reductase dimerisation" evidence="9">
    <location>
        <begin position="154"/>
        <end position="257"/>
    </location>
</feature>
<dbReference type="Pfam" id="PF03807">
    <property type="entry name" value="F420_oxidored"/>
    <property type="match status" value="1"/>
</dbReference>
<dbReference type="InterPro" id="IPR053790">
    <property type="entry name" value="P5CR-like_CS"/>
</dbReference>
<dbReference type="InterPro" id="IPR028939">
    <property type="entry name" value="P5C_Rdtase_cat_N"/>
</dbReference>
<comment type="pathway">
    <text evidence="4 7">Amino-acid biosynthesis; L-proline biosynthesis; L-proline from L-glutamate 5-semialdehyde: step 1/1.</text>
</comment>
<dbReference type="GO" id="GO:0004735">
    <property type="term" value="F:pyrroline-5-carboxylate reductase activity"/>
    <property type="evidence" value="ECO:0007669"/>
    <property type="project" value="UniProtKB-UniRule"/>
</dbReference>
<evidence type="ECO:0000313" key="10">
    <source>
        <dbReference type="EMBL" id="VEJ51443.1"/>
    </source>
</evidence>
<dbReference type="GO" id="GO:0005737">
    <property type="term" value="C:cytoplasm"/>
    <property type="evidence" value="ECO:0007669"/>
    <property type="project" value="UniProtKB-SubCell"/>
</dbReference>
<keyword evidence="4 7" id="KW-0641">Proline biosynthesis</keyword>
<dbReference type="AlphaFoldDB" id="A0A3S5CAL3"/>
<dbReference type="FunFam" id="1.10.3730.10:FF:000001">
    <property type="entry name" value="Pyrroline-5-carboxylate reductase"/>
    <property type="match status" value="1"/>
</dbReference>
<dbReference type="RefSeq" id="WP_004282436.1">
    <property type="nucleotide sequence ID" value="NZ_CAUJRG010000011.1"/>
</dbReference>
<evidence type="ECO:0000259" key="8">
    <source>
        <dbReference type="Pfam" id="PF03807"/>
    </source>
</evidence>
<proteinExistence type="inferred from homology"/>
<dbReference type="InterPro" id="IPR008927">
    <property type="entry name" value="6-PGluconate_DH-like_C_sf"/>
</dbReference>
<evidence type="ECO:0000256" key="5">
    <source>
        <dbReference type="NCBIfam" id="TIGR00112"/>
    </source>
</evidence>
<organism evidence="10 11">
    <name type="scientific">Neisseria weaveri</name>
    <dbReference type="NCBI Taxonomy" id="28091"/>
    <lineage>
        <taxon>Bacteria</taxon>
        <taxon>Pseudomonadati</taxon>
        <taxon>Pseudomonadota</taxon>
        <taxon>Betaproteobacteria</taxon>
        <taxon>Neisseriales</taxon>
        <taxon>Neisseriaceae</taxon>
        <taxon>Neisseria</taxon>
    </lineage>
</organism>
<evidence type="ECO:0000256" key="7">
    <source>
        <dbReference type="RuleBase" id="RU003903"/>
    </source>
</evidence>
<dbReference type="Gene3D" id="3.40.50.720">
    <property type="entry name" value="NAD(P)-binding Rossmann-like Domain"/>
    <property type="match status" value="1"/>
</dbReference>
<feature type="binding site" evidence="6">
    <location>
        <begin position="64"/>
        <end position="67"/>
    </location>
    <ligand>
        <name>NADP(+)</name>
        <dbReference type="ChEBI" id="CHEBI:58349"/>
    </ligand>
</feature>
<dbReference type="UniPathway" id="UPA00098">
    <property type="reaction ID" value="UER00361"/>
</dbReference>
<comment type="catalytic activity">
    <reaction evidence="4">
        <text>L-proline + NAD(+) = (S)-1-pyrroline-5-carboxylate + NADH + 2 H(+)</text>
        <dbReference type="Rhea" id="RHEA:14105"/>
        <dbReference type="ChEBI" id="CHEBI:15378"/>
        <dbReference type="ChEBI" id="CHEBI:17388"/>
        <dbReference type="ChEBI" id="CHEBI:57540"/>
        <dbReference type="ChEBI" id="CHEBI:57945"/>
        <dbReference type="ChEBI" id="CHEBI:60039"/>
        <dbReference type="EC" id="1.5.1.2"/>
    </reaction>
</comment>
<dbReference type="InterPro" id="IPR029036">
    <property type="entry name" value="P5CR_dimer"/>
</dbReference>
<dbReference type="Gene3D" id="1.10.3730.10">
    <property type="entry name" value="ProC C-terminal domain-like"/>
    <property type="match status" value="1"/>
</dbReference>
<dbReference type="SUPFAM" id="SSF48179">
    <property type="entry name" value="6-phosphogluconate dehydrogenase C-terminal domain-like"/>
    <property type="match status" value="1"/>
</dbReference>
<dbReference type="InterPro" id="IPR036291">
    <property type="entry name" value="NAD(P)-bd_dom_sf"/>
</dbReference>
<keyword evidence="3 4" id="KW-0560">Oxidoreductase</keyword>
<evidence type="ECO:0000259" key="9">
    <source>
        <dbReference type="Pfam" id="PF14748"/>
    </source>
</evidence>
<reference evidence="10 11" key="1">
    <citation type="submission" date="2018-12" db="EMBL/GenBank/DDBJ databases">
        <authorList>
            <consortium name="Pathogen Informatics"/>
        </authorList>
    </citation>
    <scope>NUCLEOTIDE SEQUENCE [LARGE SCALE GENOMIC DNA]</scope>
    <source>
        <strain evidence="10 11">NCTC12742</strain>
    </source>
</reference>
<dbReference type="STRING" id="28091.SAMEA3174300_01956"/>
<dbReference type="SUPFAM" id="SSF51735">
    <property type="entry name" value="NAD(P)-binding Rossmann-fold domains"/>
    <property type="match status" value="1"/>
</dbReference>
<dbReference type="PIRSF" id="PIRSF000193">
    <property type="entry name" value="Pyrrol-5-carb_rd"/>
    <property type="match status" value="1"/>
</dbReference>
<gene>
    <name evidence="4 10" type="primary">proC</name>
    <name evidence="10" type="ORF">NCTC12742_01331</name>
</gene>
<feature type="binding site" evidence="6">
    <location>
        <begin position="6"/>
        <end position="11"/>
    </location>
    <ligand>
        <name>NADP(+)</name>
        <dbReference type="ChEBI" id="CHEBI:58349"/>
    </ligand>
</feature>
<sequence length="266" mass="28371">MTIYFLGGGNMATAIAQGLIKQGNHNIHIANRSVEKREKLARTLSVTVSETLPALTKNDVLILAVKPQDMKAACAPIQTNGALILSVAAGLSIDTLSRYLGGTRRIIRTMPNTPSQIGLGISGLFAEANITESDKQQAEQIMQAVGQTVWLQTENDIHAITGISGSGPAYIFYLMNALSAAAEQQGFTPDAAKQLTLATFKGAVMLAEQSGEPFSTLQQQVTSKGGTTYAALQSFEQNRLAETIRQGVEACVQRSQALADEYSQNP</sequence>
<protein>
    <recommendedName>
        <fullName evidence="4 5">Pyrroline-5-carboxylate reductase</fullName>
        <shortName evidence="4">P5C reductase</shortName>
        <shortName evidence="4">P5CR</shortName>
        <ecNumber evidence="4 5">1.5.1.2</ecNumber>
    </recommendedName>
    <alternativeName>
        <fullName evidence="4">PCA reductase</fullName>
    </alternativeName>
</protein>
<dbReference type="Proteomes" id="UP000272771">
    <property type="component" value="Chromosome"/>
</dbReference>
<dbReference type="EMBL" id="LR134533">
    <property type="protein sequence ID" value="VEJ51443.1"/>
    <property type="molecule type" value="Genomic_DNA"/>
</dbReference>
<comment type="similarity">
    <text evidence="1 4 7">Belongs to the pyrroline-5-carboxylate reductase family.</text>
</comment>
<dbReference type="NCBIfam" id="TIGR00112">
    <property type="entry name" value="proC"/>
    <property type="match status" value="1"/>
</dbReference>
<feature type="domain" description="Pyrroline-5-carboxylate reductase catalytic N-terminal" evidence="8">
    <location>
        <begin position="3"/>
        <end position="90"/>
    </location>
</feature>
<comment type="subcellular location">
    <subcellularLocation>
        <location evidence="4">Cytoplasm</location>
    </subcellularLocation>
</comment>
<dbReference type="EC" id="1.5.1.2" evidence="4 5"/>